<dbReference type="NCBIfam" id="TIGR04183">
    <property type="entry name" value="Por_Secre_tail"/>
    <property type="match status" value="1"/>
</dbReference>
<dbReference type="RefSeq" id="WP_116881883.1">
    <property type="nucleotide sequence ID" value="NZ_QURB01000010.1"/>
</dbReference>
<organism evidence="5 6">
    <name type="scientific">Brumimicrobium aurantiacum</name>
    <dbReference type="NCBI Taxonomy" id="1737063"/>
    <lineage>
        <taxon>Bacteria</taxon>
        <taxon>Pseudomonadati</taxon>
        <taxon>Bacteroidota</taxon>
        <taxon>Flavobacteriia</taxon>
        <taxon>Flavobacteriales</taxon>
        <taxon>Crocinitomicaceae</taxon>
        <taxon>Brumimicrobium</taxon>
    </lineage>
</organism>
<dbReference type="Pfam" id="PF18962">
    <property type="entry name" value="Por_Secre_tail"/>
    <property type="match status" value="1"/>
</dbReference>
<dbReference type="Pfam" id="PF26628">
    <property type="entry name" value="DUF8202"/>
    <property type="match status" value="1"/>
</dbReference>
<keyword evidence="6" id="KW-1185">Reference proteome</keyword>
<gene>
    <name evidence="5" type="ORF">DXU93_13740</name>
</gene>
<evidence type="ECO:0000313" key="6">
    <source>
        <dbReference type="Proteomes" id="UP000257127"/>
    </source>
</evidence>
<dbReference type="InterPro" id="IPR026444">
    <property type="entry name" value="Secre_tail"/>
</dbReference>
<sequence length="651" mass="72126">MIKQNAKVLYFFLLLTFPFYHYAQSPGGVSGLKNWFNAGTYNPSQVFWYNSVSGGVTALGIYSPSNVTYSHSNSNWNYNTTFNFDGSGGFTRSVNHAQEIFGNYEGTMIVIARTETSNNSGLCGYYADIRTSGREYVAFTKENSYYYSSGTLNNPPSGATSYFTGNYNSLGSKPDIRTIQFKTTKTGNNYGTIGDIFGIAGWNGYYGSGNGTGGRLLNIGQISSSYNYDGNFSIGEITDNAKFEGSIAEVITFSKFLSKYERNKVESYLAIKYGVTLHSSFDYLSSNGTVIWEGSSTHPNDIIGIGKDSNSDLLQKQSHSLDDSIRVYLNSLQLTNKSNTGNFINDKSFIVLAHNNNPQSATINSASNLPTGSGLYSMIERNWKIKNTNMITKFHIDIKLPSSANLSNINPLDLRLLIDDDGDFSNGGTQSFASGGSSGLTINYSAGIITLKDINTNHIPVNATKYFTIGSVSGMTPLPVKLTDFNYNCIKGRTIIEWTTASESNNDYFTVEKSTEGNTYDVIKKIEGKGNTSSETHYSIVDETKNFGTTYYRLSQTDFDGKKKVLETITSNCNDEKIIQIYPNPTSDDVYLALNSNVNHVEVQIYNLLGQPIKQEIVTSSRWLQLPNQNGIYLLKYNYNNEQFIEKIIKT</sequence>
<accession>A0A3E1EUS9</accession>
<dbReference type="Proteomes" id="UP000257127">
    <property type="component" value="Unassembled WGS sequence"/>
</dbReference>
<evidence type="ECO:0000256" key="2">
    <source>
        <dbReference type="SAM" id="SignalP"/>
    </source>
</evidence>
<dbReference type="AlphaFoldDB" id="A0A3E1EUS9"/>
<evidence type="ECO:0000256" key="1">
    <source>
        <dbReference type="ARBA" id="ARBA00022729"/>
    </source>
</evidence>
<comment type="caution">
    <text evidence="5">The sequence shown here is derived from an EMBL/GenBank/DDBJ whole genome shotgun (WGS) entry which is preliminary data.</text>
</comment>
<evidence type="ECO:0000259" key="4">
    <source>
        <dbReference type="Pfam" id="PF26628"/>
    </source>
</evidence>
<reference evidence="5 6" key="1">
    <citation type="submission" date="2018-08" db="EMBL/GenBank/DDBJ databases">
        <title>The draft genome squence of Brumimicrobium sp. N62.</title>
        <authorList>
            <person name="Du Z.-J."/>
            <person name="Luo H.-R."/>
        </authorList>
    </citation>
    <scope>NUCLEOTIDE SEQUENCE [LARGE SCALE GENOMIC DNA]</scope>
    <source>
        <strain evidence="5 6">N62</strain>
    </source>
</reference>
<dbReference type="OrthoDB" id="2582440at2"/>
<evidence type="ECO:0000259" key="3">
    <source>
        <dbReference type="Pfam" id="PF18962"/>
    </source>
</evidence>
<feature type="signal peptide" evidence="2">
    <location>
        <begin position="1"/>
        <end position="23"/>
    </location>
</feature>
<feature type="chain" id="PRO_5017701469" evidence="2">
    <location>
        <begin position="24"/>
        <end position="651"/>
    </location>
</feature>
<dbReference type="InterPro" id="IPR058515">
    <property type="entry name" value="DUF8202"/>
</dbReference>
<name>A0A3E1EUS9_9FLAO</name>
<dbReference type="EMBL" id="QURB01000010">
    <property type="protein sequence ID" value="RFC53262.1"/>
    <property type="molecule type" value="Genomic_DNA"/>
</dbReference>
<protein>
    <submittedName>
        <fullName evidence="5">T9SS C-terminal target domain-containing protein</fullName>
    </submittedName>
</protein>
<feature type="domain" description="DUF8202" evidence="4">
    <location>
        <begin position="261"/>
        <end position="438"/>
    </location>
</feature>
<feature type="domain" description="Secretion system C-terminal sorting" evidence="3">
    <location>
        <begin position="581"/>
        <end position="649"/>
    </location>
</feature>
<evidence type="ECO:0000313" key="5">
    <source>
        <dbReference type="EMBL" id="RFC53262.1"/>
    </source>
</evidence>
<keyword evidence="1 2" id="KW-0732">Signal</keyword>
<proteinExistence type="predicted"/>